<evidence type="ECO:0000313" key="1">
    <source>
        <dbReference type="Proteomes" id="UP000887574"/>
    </source>
</evidence>
<organism evidence="1 2">
    <name type="scientific">Ditylenchus dipsaci</name>
    <dbReference type="NCBI Taxonomy" id="166011"/>
    <lineage>
        <taxon>Eukaryota</taxon>
        <taxon>Metazoa</taxon>
        <taxon>Ecdysozoa</taxon>
        <taxon>Nematoda</taxon>
        <taxon>Chromadorea</taxon>
        <taxon>Rhabditida</taxon>
        <taxon>Tylenchina</taxon>
        <taxon>Tylenchomorpha</taxon>
        <taxon>Sphaerularioidea</taxon>
        <taxon>Anguinidae</taxon>
        <taxon>Anguininae</taxon>
        <taxon>Ditylenchus</taxon>
    </lineage>
</organism>
<dbReference type="AlphaFoldDB" id="A0A915DLN0"/>
<sequence>MFEINTSFGLSSWKSRSTMRVSIMKECTDFPAMLIWFPRQVSSSHIQMRKNLMSHLAFQSMKELILKILRRLAGNGRVYSRAEMSTNGRRNRKSSTLLKDQLVIYLNYGQLHGQC</sequence>
<dbReference type="Proteomes" id="UP000887574">
    <property type="component" value="Unplaced"/>
</dbReference>
<dbReference type="WBParaSite" id="jg21374">
    <property type="protein sequence ID" value="jg21374"/>
    <property type="gene ID" value="jg21374"/>
</dbReference>
<keyword evidence="1" id="KW-1185">Reference proteome</keyword>
<reference evidence="2" key="1">
    <citation type="submission" date="2022-11" db="UniProtKB">
        <authorList>
            <consortium name="WormBaseParasite"/>
        </authorList>
    </citation>
    <scope>IDENTIFICATION</scope>
</reference>
<protein>
    <submittedName>
        <fullName evidence="2">Uncharacterized protein</fullName>
    </submittedName>
</protein>
<name>A0A915DLN0_9BILA</name>
<proteinExistence type="predicted"/>
<evidence type="ECO:0000313" key="2">
    <source>
        <dbReference type="WBParaSite" id="jg21374"/>
    </source>
</evidence>
<accession>A0A915DLN0</accession>